<gene>
    <name evidence="1" type="ORF">N341_00333</name>
</gene>
<organism evidence="1 2">
    <name type="scientific">Tyto alba</name>
    <name type="common">Barn owl</name>
    <dbReference type="NCBI Taxonomy" id="56313"/>
    <lineage>
        <taxon>Eukaryota</taxon>
        <taxon>Metazoa</taxon>
        <taxon>Chordata</taxon>
        <taxon>Craniata</taxon>
        <taxon>Vertebrata</taxon>
        <taxon>Euteleostomi</taxon>
        <taxon>Archelosauria</taxon>
        <taxon>Archosauria</taxon>
        <taxon>Dinosauria</taxon>
        <taxon>Saurischia</taxon>
        <taxon>Theropoda</taxon>
        <taxon>Coelurosauria</taxon>
        <taxon>Aves</taxon>
        <taxon>Neognathae</taxon>
        <taxon>Neoaves</taxon>
        <taxon>Telluraves</taxon>
        <taxon>Strigiformes</taxon>
        <taxon>Tytonidae</taxon>
        <taxon>Tyto</taxon>
    </lineage>
</organism>
<name>A0A093FY44_TYTAL</name>
<evidence type="ECO:0000313" key="2">
    <source>
        <dbReference type="Proteomes" id="UP000054190"/>
    </source>
</evidence>
<sequence length="115" mass="13415">GNEVSPIISEDQIQDHMRNLNMHRSMGPKKMHPRVLRELADVVAKALSRIFEKSWQSDEVPSVWKKGNVKPIFKNDKKEDPGNYQAVNLTFMLDKIMEQIFLEVMLKHVEDKEVI</sequence>
<dbReference type="GO" id="GO:0007508">
    <property type="term" value="P:larval heart development"/>
    <property type="evidence" value="ECO:0007669"/>
    <property type="project" value="TreeGrafter"/>
</dbReference>
<dbReference type="Proteomes" id="UP000054190">
    <property type="component" value="Unassembled WGS sequence"/>
</dbReference>
<feature type="non-terminal residue" evidence="1">
    <location>
        <position position="1"/>
    </location>
</feature>
<accession>A0A093FY44</accession>
<dbReference type="AlphaFoldDB" id="A0A093FY44"/>
<dbReference type="PANTHER" id="PTHR33395:SF22">
    <property type="entry name" value="REVERSE TRANSCRIPTASE DOMAIN-CONTAINING PROTEIN"/>
    <property type="match status" value="1"/>
</dbReference>
<evidence type="ECO:0000313" key="1">
    <source>
        <dbReference type="EMBL" id="KFV59316.1"/>
    </source>
</evidence>
<evidence type="ECO:0008006" key="3">
    <source>
        <dbReference type="Google" id="ProtNLM"/>
    </source>
</evidence>
<reference evidence="1 2" key="1">
    <citation type="submission" date="2014-04" db="EMBL/GenBank/DDBJ databases">
        <title>Genome evolution of avian class.</title>
        <authorList>
            <person name="Zhang G."/>
            <person name="Li C."/>
        </authorList>
    </citation>
    <scope>NUCLEOTIDE SEQUENCE [LARGE SCALE GENOMIC DNA]</scope>
    <source>
        <strain evidence="1">BGI_N341</strain>
    </source>
</reference>
<protein>
    <recommendedName>
        <fullName evidence="3">RNA-directed DNA polymerase from mobile element jockey</fullName>
    </recommendedName>
</protein>
<dbReference type="PANTHER" id="PTHR33395">
    <property type="entry name" value="TRANSCRIPTASE, PUTATIVE-RELATED-RELATED"/>
    <property type="match status" value="1"/>
</dbReference>
<proteinExistence type="predicted"/>
<feature type="non-terminal residue" evidence="1">
    <location>
        <position position="115"/>
    </location>
</feature>
<dbReference type="EMBL" id="KK399866">
    <property type="protein sequence ID" value="KFV59316.1"/>
    <property type="molecule type" value="Genomic_DNA"/>
</dbReference>
<dbReference type="GO" id="GO:0061343">
    <property type="term" value="P:cell adhesion involved in heart morphogenesis"/>
    <property type="evidence" value="ECO:0007669"/>
    <property type="project" value="TreeGrafter"/>
</dbReference>
<keyword evidence="2" id="KW-1185">Reference proteome</keyword>
<dbReference type="GO" id="GO:0031012">
    <property type="term" value="C:extracellular matrix"/>
    <property type="evidence" value="ECO:0007669"/>
    <property type="project" value="TreeGrafter"/>
</dbReference>